<evidence type="ECO:0000313" key="4">
    <source>
        <dbReference type="EMBL" id="CAE4621265.1"/>
    </source>
</evidence>
<proteinExistence type="predicted"/>
<feature type="domain" description="Plastid lipid-associated protein/fibrillin conserved" evidence="3">
    <location>
        <begin position="31"/>
        <end position="246"/>
    </location>
</feature>
<dbReference type="GO" id="GO:0009536">
    <property type="term" value="C:plastid"/>
    <property type="evidence" value="ECO:0007669"/>
    <property type="project" value="UniProtKB-SubCell"/>
</dbReference>
<keyword evidence="2" id="KW-0934">Plastid</keyword>
<accession>A0A7S4VCJ0</accession>
<gene>
    <name evidence="4" type="ORF">DBRI00130_LOCUS22279</name>
</gene>
<evidence type="ECO:0000259" key="3">
    <source>
        <dbReference type="Pfam" id="PF04755"/>
    </source>
</evidence>
<dbReference type="Pfam" id="PF04755">
    <property type="entry name" value="PAP_fibrillin"/>
    <property type="match status" value="1"/>
</dbReference>
<reference evidence="4" key="1">
    <citation type="submission" date="2021-01" db="EMBL/GenBank/DDBJ databases">
        <authorList>
            <person name="Corre E."/>
            <person name="Pelletier E."/>
            <person name="Niang G."/>
            <person name="Scheremetjew M."/>
            <person name="Finn R."/>
            <person name="Kale V."/>
            <person name="Holt S."/>
            <person name="Cochrane G."/>
            <person name="Meng A."/>
            <person name="Brown T."/>
            <person name="Cohen L."/>
        </authorList>
    </citation>
    <scope>NUCLEOTIDE SEQUENCE</scope>
    <source>
        <strain evidence="4">GSO104</strain>
    </source>
</reference>
<organism evidence="4">
    <name type="scientific">Ditylum brightwellii</name>
    <dbReference type="NCBI Taxonomy" id="49249"/>
    <lineage>
        <taxon>Eukaryota</taxon>
        <taxon>Sar</taxon>
        <taxon>Stramenopiles</taxon>
        <taxon>Ochrophyta</taxon>
        <taxon>Bacillariophyta</taxon>
        <taxon>Mediophyceae</taxon>
        <taxon>Lithodesmiophycidae</taxon>
        <taxon>Lithodesmiales</taxon>
        <taxon>Lithodesmiaceae</taxon>
        <taxon>Ditylum</taxon>
    </lineage>
</organism>
<protein>
    <recommendedName>
        <fullName evidence="3">Plastid lipid-associated protein/fibrillin conserved domain-containing protein</fullName>
    </recommendedName>
</protein>
<dbReference type="AlphaFoldDB" id="A0A7S4VCJ0"/>
<evidence type="ECO:0000256" key="1">
    <source>
        <dbReference type="ARBA" id="ARBA00004474"/>
    </source>
</evidence>
<dbReference type="PANTHER" id="PTHR31906">
    <property type="entry name" value="PLASTID-LIPID-ASSOCIATED PROTEIN 4, CHLOROPLASTIC-RELATED"/>
    <property type="match status" value="1"/>
</dbReference>
<comment type="subcellular location">
    <subcellularLocation>
        <location evidence="1">Plastid</location>
    </subcellularLocation>
</comment>
<dbReference type="InterPro" id="IPR039633">
    <property type="entry name" value="PAP"/>
</dbReference>
<evidence type="ECO:0000256" key="2">
    <source>
        <dbReference type="ARBA" id="ARBA00022640"/>
    </source>
</evidence>
<dbReference type="InterPro" id="IPR006843">
    <property type="entry name" value="PAP/fibrillin_dom"/>
</dbReference>
<sequence length="260" mass="28832">MKLCVCFYYPMFITCFANKPCYMSFIYIYKKASRKEREQVRSIIYDLMKYNPTKEPAASYYTSTPNEPSGPSLSGKWTLIYTDAPDITSLDPSTSSLPSLLPSTAKLGRIGQECNPPFIKNVIEWEKPDWIPLSLPLVGTDSSSSTILQKVCCEASSSPTNPKIVNLKLVGLDLASGGTSSSSSSSSSSSKNSDSFLETIQEVGLLPTLLKQNPIELRGVITLPFGTFEILYLDEELRIIKTGQNYLAVNVRQKGTEEWF</sequence>
<name>A0A7S4VCJ0_9STRA</name>
<dbReference type="EMBL" id="HBNS01028320">
    <property type="protein sequence ID" value="CAE4621265.1"/>
    <property type="molecule type" value="Transcribed_RNA"/>
</dbReference>